<dbReference type="SUPFAM" id="SSF52047">
    <property type="entry name" value="RNI-like"/>
    <property type="match status" value="1"/>
</dbReference>
<evidence type="ECO:0000313" key="2">
    <source>
        <dbReference type="Proteomes" id="UP000027195"/>
    </source>
</evidence>
<evidence type="ECO:0000313" key="1">
    <source>
        <dbReference type="EMBL" id="KDQ21079.1"/>
    </source>
</evidence>
<name>A0A067MZM7_BOTB1</name>
<reference evidence="2" key="1">
    <citation type="journal article" date="2014" name="Proc. Natl. Acad. Sci. U.S.A.">
        <title>Extensive sampling of basidiomycete genomes demonstrates inadequacy of the white-rot/brown-rot paradigm for wood decay fungi.</title>
        <authorList>
            <person name="Riley R."/>
            <person name="Salamov A.A."/>
            <person name="Brown D.W."/>
            <person name="Nagy L.G."/>
            <person name="Floudas D."/>
            <person name="Held B.W."/>
            <person name="Levasseur A."/>
            <person name="Lombard V."/>
            <person name="Morin E."/>
            <person name="Otillar R."/>
            <person name="Lindquist E.A."/>
            <person name="Sun H."/>
            <person name="LaButti K.M."/>
            <person name="Schmutz J."/>
            <person name="Jabbour D."/>
            <person name="Luo H."/>
            <person name="Baker S.E."/>
            <person name="Pisabarro A.G."/>
            <person name="Walton J.D."/>
            <person name="Blanchette R.A."/>
            <person name="Henrissat B."/>
            <person name="Martin F."/>
            <person name="Cullen D."/>
            <person name="Hibbett D.S."/>
            <person name="Grigoriev I.V."/>
        </authorList>
    </citation>
    <scope>NUCLEOTIDE SEQUENCE [LARGE SCALE GENOMIC DNA]</scope>
    <source>
        <strain evidence="2">FD-172 SS1</strain>
    </source>
</reference>
<dbReference type="Gene3D" id="3.80.10.10">
    <property type="entry name" value="Ribonuclease Inhibitor"/>
    <property type="match status" value="1"/>
</dbReference>
<dbReference type="InterPro" id="IPR036047">
    <property type="entry name" value="F-box-like_dom_sf"/>
</dbReference>
<gene>
    <name evidence="1" type="ORF">BOTBODRAFT_169735</name>
</gene>
<keyword evidence="2" id="KW-1185">Reference proteome</keyword>
<dbReference type="AlphaFoldDB" id="A0A067MZM7"/>
<evidence type="ECO:0008006" key="3">
    <source>
        <dbReference type="Google" id="ProtNLM"/>
    </source>
</evidence>
<organism evidence="1 2">
    <name type="scientific">Botryobasidium botryosum (strain FD-172 SS1)</name>
    <dbReference type="NCBI Taxonomy" id="930990"/>
    <lineage>
        <taxon>Eukaryota</taxon>
        <taxon>Fungi</taxon>
        <taxon>Dikarya</taxon>
        <taxon>Basidiomycota</taxon>
        <taxon>Agaricomycotina</taxon>
        <taxon>Agaricomycetes</taxon>
        <taxon>Cantharellales</taxon>
        <taxon>Botryobasidiaceae</taxon>
        <taxon>Botryobasidium</taxon>
    </lineage>
</organism>
<proteinExistence type="predicted"/>
<dbReference type="EMBL" id="KL198017">
    <property type="protein sequence ID" value="KDQ21079.1"/>
    <property type="molecule type" value="Genomic_DNA"/>
</dbReference>
<dbReference type="SUPFAM" id="SSF81383">
    <property type="entry name" value="F-box domain"/>
    <property type="match status" value="1"/>
</dbReference>
<dbReference type="InParanoid" id="A0A067MZM7"/>
<protein>
    <recommendedName>
        <fullName evidence="3">F-box domain-containing protein</fullName>
    </recommendedName>
</protein>
<dbReference type="Proteomes" id="UP000027195">
    <property type="component" value="Unassembled WGS sequence"/>
</dbReference>
<sequence>MSVAAPPPSETTIADSAQNPSMNDLVTEQLVSSGDAASFAPRTALALLHYDVASTILTDLTPNELLNFALTCRSICNVVIPRYIWAHIALTPKHPRLQVITLLRKIAFSVECGPHFIRHLEVASIHVKKPYLKCRNPWYLPYLFQELFTQMQNLRSLSIIHCDKMLPHLPRIPKAIVSLPHLRSLHLANFSYLALNLLDKLSGLQTISLASPTYNVHEFLSSTTSALQKILVNSRHTLEEIRLFEVCLNVDLIPSHHGSRADADTNQELCWPHVHTLELPQCIGDGWAPALHIAFPSVRTFASPEQSHWWTAALRDASFLTGLESLHTKSSVARGFTMAGYTTRRLVIGDDMPFDVTNTPLKDLLPRHLVNLQVSLWSSYFDPTLERFTTVLPMVTPHLKYFFMRMNRGFICNTYHNQLCDIVDDIRTLPLEYLCITWDVNCGKKRCDRCVRRSCPEPVAKYVERRLPSLQALTIRVDENRRWHWKKKKVEEDGVPAGTLSLMSPTREGDILREEYAKRIV</sequence>
<accession>A0A067MZM7</accession>
<dbReference type="HOGENOM" id="CLU_039742_0_0_1"/>
<dbReference type="InterPro" id="IPR032675">
    <property type="entry name" value="LRR_dom_sf"/>
</dbReference>